<comment type="caution">
    <text evidence="1">The sequence shown here is derived from an EMBL/GenBank/DDBJ whole genome shotgun (WGS) entry which is preliminary data.</text>
</comment>
<feature type="non-terminal residue" evidence="1">
    <location>
        <position position="640"/>
    </location>
</feature>
<feature type="non-terminal residue" evidence="1">
    <location>
        <position position="1"/>
    </location>
</feature>
<organism evidence="1 2">
    <name type="scientific">Racocetra persica</name>
    <dbReference type="NCBI Taxonomy" id="160502"/>
    <lineage>
        <taxon>Eukaryota</taxon>
        <taxon>Fungi</taxon>
        <taxon>Fungi incertae sedis</taxon>
        <taxon>Mucoromycota</taxon>
        <taxon>Glomeromycotina</taxon>
        <taxon>Glomeromycetes</taxon>
        <taxon>Diversisporales</taxon>
        <taxon>Gigasporaceae</taxon>
        <taxon>Racocetra</taxon>
    </lineage>
</organism>
<name>A0ACA9P1T4_9GLOM</name>
<reference evidence="1" key="1">
    <citation type="submission" date="2021-06" db="EMBL/GenBank/DDBJ databases">
        <authorList>
            <person name="Kallberg Y."/>
            <person name="Tangrot J."/>
            <person name="Rosling A."/>
        </authorList>
    </citation>
    <scope>NUCLEOTIDE SEQUENCE</scope>
    <source>
        <strain evidence="1">MA461A</strain>
    </source>
</reference>
<accession>A0ACA9P1T4</accession>
<protein>
    <submittedName>
        <fullName evidence="1">34794_t:CDS:1</fullName>
    </submittedName>
</protein>
<proteinExistence type="predicted"/>
<sequence length="640" mass="72830">THKRVKLASWAFCKASCLERITFSSPTNRIWEKGIFSLIKEEINQLCQLQTEITSLEIKLEQEQAREQEELVAKIEISSNQKKFLYPLLAGFFDEGDIWVNTNPDFATLNPKLKKILHKLQAQGHKIVFTTGRNYLSALPFYHQVKLDTFLVTYNGAFINNPTENCPEKEKVVIVNPIANQVVKDILNEPTIKRNCRNILIDKVTRETLCTSEDIYYQQVFFNANPYTHGENILQLLGEKDALQLVIELPNEEKELNDILMILRNKYSAAVTFYFGNKLKAAKEGEKVLVPDPDRVVIKILIAFGNDINDIELMHIVGHGVAVADSVPHLKTYAYGITDCGLLNSDAESSGNFRLSGIMKNLPQASKNANKFVIIINKKFFSLLTFFTSQSSYEGKYTGDHNQVVIPVPIPNTEVKHLRDENTHHGEDSSLPVLLFLFFQLKIQNLSKEKYLYIPIDTLFGAMPKKVVGFDQKAEAGFRYVIDPKTGELTEMKDLETLEQREKSRGDRVLGMAKLFYEAEKNFNYAYDLLVQKLIKDQFPEYACLPIRQVEKNGHDNRTFRLGDKMTVRLPSGKGYASQVEKETLWLPKLKQHLSLPIPTPLQKGQPTADYPFPFLKELQAIDASNGPVAGNHNFYRGGD</sequence>
<evidence type="ECO:0000313" key="2">
    <source>
        <dbReference type="Proteomes" id="UP000789920"/>
    </source>
</evidence>
<evidence type="ECO:0000313" key="1">
    <source>
        <dbReference type="EMBL" id="CAG8679374.1"/>
    </source>
</evidence>
<dbReference type="EMBL" id="CAJVQC010016750">
    <property type="protein sequence ID" value="CAG8679374.1"/>
    <property type="molecule type" value="Genomic_DNA"/>
</dbReference>
<gene>
    <name evidence="1" type="ORF">RPERSI_LOCUS9038</name>
</gene>
<dbReference type="Proteomes" id="UP000789920">
    <property type="component" value="Unassembled WGS sequence"/>
</dbReference>
<keyword evidence="2" id="KW-1185">Reference proteome</keyword>